<dbReference type="Proteomes" id="UP000537130">
    <property type="component" value="Unassembled WGS sequence"/>
</dbReference>
<gene>
    <name evidence="1" type="ORF">FHR99_003056</name>
</gene>
<evidence type="ECO:0000313" key="1">
    <source>
        <dbReference type="EMBL" id="MBB3048782.1"/>
    </source>
</evidence>
<organism evidence="1 2">
    <name type="scientific">Litorivivens lipolytica</name>
    <dbReference type="NCBI Taxonomy" id="1524264"/>
    <lineage>
        <taxon>Bacteria</taxon>
        <taxon>Pseudomonadati</taxon>
        <taxon>Pseudomonadota</taxon>
        <taxon>Gammaproteobacteria</taxon>
        <taxon>Litorivivens</taxon>
    </lineage>
</organism>
<dbReference type="AlphaFoldDB" id="A0A7W4Z707"/>
<accession>A0A7W4Z707</accession>
<reference evidence="1 2" key="1">
    <citation type="submission" date="2020-08" db="EMBL/GenBank/DDBJ databases">
        <title>Genomic Encyclopedia of Type Strains, Phase III (KMG-III): the genomes of soil and plant-associated and newly described type strains.</title>
        <authorList>
            <person name="Whitman W."/>
        </authorList>
    </citation>
    <scope>NUCLEOTIDE SEQUENCE [LARGE SCALE GENOMIC DNA]</scope>
    <source>
        <strain evidence="1 2">CECT 8654</strain>
    </source>
</reference>
<sequence length="307" mass="33670">MSKADRHSEAILGIHLAQHGRSASGSPPSDEELALLMEGGLGAQRRTEVLSHLAARPDRYRQWQTMVEMAAQPAANPSLLAILTRGLNNWLIDWRYAFGSMAVIGLTLFIYQQVHQPSLENLQEAETAATADYAQEFAAAPAADEEQTFLQERQLQEEKRQAQKAAPKSQPAMALVCAPLMHPQSNEAGRLCSVAGSDGRSTLVWQAKDASGRHLLGNVHENVLQLKISSSQRWFALQTAQAIYVQSIDDLFADNSQRTQLPFNSATATLAWQGDILVISVLQALGDSDDDLKYRFDPASGELQPKP</sequence>
<keyword evidence="2" id="KW-1185">Reference proteome</keyword>
<dbReference type="RefSeq" id="WP_183411545.1">
    <property type="nucleotide sequence ID" value="NZ_JACHWY010000003.1"/>
</dbReference>
<protein>
    <submittedName>
        <fullName evidence="1">Uncharacterized protein</fullName>
    </submittedName>
</protein>
<name>A0A7W4Z707_9GAMM</name>
<comment type="caution">
    <text evidence="1">The sequence shown here is derived from an EMBL/GenBank/DDBJ whole genome shotgun (WGS) entry which is preliminary data.</text>
</comment>
<evidence type="ECO:0000313" key="2">
    <source>
        <dbReference type="Proteomes" id="UP000537130"/>
    </source>
</evidence>
<proteinExistence type="predicted"/>
<dbReference type="EMBL" id="JACHWY010000003">
    <property type="protein sequence ID" value="MBB3048782.1"/>
    <property type="molecule type" value="Genomic_DNA"/>
</dbReference>